<accession>A0AAV8SCI2</accession>
<comment type="caution">
    <text evidence="8">The sequence shown here is derived from an EMBL/GenBank/DDBJ whole genome shotgun (WGS) entry which is preliminary data.</text>
</comment>
<evidence type="ECO:0000259" key="7">
    <source>
        <dbReference type="PROSITE" id="PS50957"/>
    </source>
</evidence>
<dbReference type="PROSITE" id="PS50957">
    <property type="entry name" value="JOSEPHIN"/>
    <property type="match status" value="1"/>
</dbReference>
<dbReference type="PANTHER" id="PTHR13291">
    <property type="entry name" value="JOSEPHIN 1, 2"/>
    <property type="match status" value="1"/>
</dbReference>
<dbReference type="EC" id="3.4.19.12" evidence="2"/>
<evidence type="ECO:0000313" key="8">
    <source>
        <dbReference type="EMBL" id="KAJ8749768.1"/>
    </source>
</evidence>
<feature type="active site" evidence="6">
    <location>
        <position position="132"/>
    </location>
</feature>
<dbReference type="SMART" id="SM01246">
    <property type="entry name" value="Josephin"/>
    <property type="match status" value="1"/>
</dbReference>
<feature type="active site" evidence="6">
    <location>
        <position position="147"/>
    </location>
</feature>
<dbReference type="PANTHER" id="PTHR13291:SF0">
    <property type="entry name" value="JOSEPHIN-LIKE PROTEIN"/>
    <property type="match status" value="1"/>
</dbReference>
<dbReference type="GO" id="GO:0016579">
    <property type="term" value="P:protein deubiquitination"/>
    <property type="evidence" value="ECO:0007669"/>
    <property type="project" value="InterPro"/>
</dbReference>
<feature type="domain" description="Josephin" evidence="7">
    <location>
        <begin position="7"/>
        <end position="195"/>
    </location>
</feature>
<keyword evidence="4" id="KW-0833">Ubl conjugation pathway</keyword>
<dbReference type="EMBL" id="JAIWQS010000011">
    <property type="protein sequence ID" value="KAJ8749768.1"/>
    <property type="molecule type" value="Genomic_DNA"/>
</dbReference>
<organism evidence="8 9">
    <name type="scientific">Erythroxylum novogranatense</name>
    <dbReference type="NCBI Taxonomy" id="1862640"/>
    <lineage>
        <taxon>Eukaryota</taxon>
        <taxon>Viridiplantae</taxon>
        <taxon>Streptophyta</taxon>
        <taxon>Embryophyta</taxon>
        <taxon>Tracheophyta</taxon>
        <taxon>Spermatophyta</taxon>
        <taxon>Magnoliopsida</taxon>
        <taxon>eudicotyledons</taxon>
        <taxon>Gunneridae</taxon>
        <taxon>Pentapetalae</taxon>
        <taxon>rosids</taxon>
        <taxon>fabids</taxon>
        <taxon>Malpighiales</taxon>
        <taxon>Erythroxylaceae</taxon>
        <taxon>Erythroxylum</taxon>
    </lineage>
</organism>
<evidence type="ECO:0000256" key="5">
    <source>
        <dbReference type="ARBA" id="ARBA00022801"/>
    </source>
</evidence>
<keyword evidence="5 6" id="KW-0378">Hydrolase</keyword>
<gene>
    <name evidence="8" type="ORF">K2173_012319</name>
</gene>
<name>A0AAV8SCI2_9ROSI</name>
<proteinExistence type="predicted"/>
<sequence>MATETDKPQIYHEKQKLQFCLLHALNNLFQRNDAFSKAGLDAIAQKLVADDPNNQSWTPLSIVFKPHHNTFTGNYDINVLIAALEEKGLTVAWHDHRNSASAINLEDPDGKLFGIVLNVPVRRYGGLWKSRHWVSVRKIGGVWYNLDSDLKTPVAFGDGEEVVEFLDYLIGQGSEILLFQLLMPTRGYQMNQRPCIDKDAISYKRNSSGRVGWNIAGAGSCGFMSLTRPEFSSPLRFLRRVGGKLATFLHLTRTPNVSSSGRPLVAPMDTFKIQAIEDCIDFINSSSSLPRSNSVSVNVN</sequence>
<evidence type="ECO:0000256" key="2">
    <source>
        <dbReference type="ARBA" id="ARBA00012759"/>
    </source>
</evidence>
<evidence type="ECO:0000313" key="9">
    <source>
        <dbReference type="Proteomes" id="UP001159364"/>
    </source>
</evidence>
<evidence type="ECO:0000256" key="1">
    <source>
        <dbReference type="ARBA" id="ARBA00000707"/>
    </source>
</evidence>
<evidence type="ECO:0000256" key="6">
    <source>
        <dbReference type="PROSITE-ProRule" id="PRU00331"/>
    </source>
</evidence>
<keyword evidence="3" id="KW-0645">Protease</keyword>
<dbReference type="Pfam" id="PF02099">
    <property type="entry name" value="Josephin"/>
    <property type="match status" value="1"/>
</dbReference>
<dbReference type="Proteomes" id="UP001159364">
    <property type="component" value="Linkage Group LG11"/>
</dbReference>
<dbReference type="GO" id="GO:0006508">
    <property type="term" value="P:proteolysis"/>
    <property type="evidence" value="ECO:0007669"/>
    <property type="project" value="UniProtKB-KW"/>
</dbReference>
<feature type="active site" evidence="6">
    <location>
        <position position="20"/>
    </location>
</feature>
<reference evidence="8 9" key="1">
    <citation type="submission" date="2021-09" db="EMBL/GenBank/DDBJ databases">
        <title>Genomic insights and catalytic innovation underlie evolution of tropane alkaloids biosynthesis.</title>
        <authorList>
            <person name="Wang Y.-J."/>
            <person name="Tian T."/>
            <person name="Huang J.-P."/>
            <person name="Huang S.-X."/>
        </authorList>
    </citation>
    <scope>NUCLEOTIDE SEQUENCE [LARGE SCALE GENOMIC DNA]</scope>
    <source>
        <strain evidence="8">KIB-2018</strain>
        <tissue evidence="8">Leaf</tissue>
    </source>
</reference>
<dbReference type="Gene3D" id="3.90.70.40">
    <property type="match status" value="1"/>
</dbReference>
<dbReference type="InterPro" id="IPR006155">
    <property type="entry name" value="Josephin"/>
</dbReference>
<evidence type="ECO:0000256" key="4">
    <source>
        <dbReference type="ARBA" id="ARBA00022786"/>
    </source>
</evidence>
<dbReference type="AlphaFoldDB" id="A0AAV8SCI2"/>
<protein>
    <recommendedName>
        <fullName evidence="2">ubiquitinyl hydrolase 1</fullName>
        <ecNumber evidence="2">3.4.19.12</ecNumber>
    </recommendedName>
</protein>
<keyword evidence="9" id="KW-1185">Reference proteome</keyword>
<dbReference type="InterPro" id="IPR040053">
    <property type="entry name" value="JOSD1/2"/>
</dbReference>
<dbReference type="GO" id="GO:0004843">
    <property type="term" value="F:cysteine-type deubiquitinase activity"/>
    <property type="evidence" value="ECO:0007669"/>
    <property type="project" value="UniProtKB-EC"/>
</dbReference>
<comment type="catalytic activity">
    <reaction evidence="1">
        <text>Thiol-dependent hydrolysis of ester, thioester, amide, peptide and isopeptide bonds formed by the C-terminal Gly of ubiquitin (a 76-residue protein attached to proteins as an intracellular targeting signal).</text>
        <dbReference type="EC" id="3.4.19.12"/>
    </reaction>
</comment>
<evidence type="ECO:0000256" key="3">
    <source>
        <dbReference type="ARBA" id="ARBA00022670"/>
    </source>
</evidence>